<evidence type="ECO:0000313" key="2">
    <source>
        <dbReference type="Proteomes" id="UP000823941"/>
    </source>
</evidence>
<name>A0ABQ7QNR6_PLUXY</name>
<reference evidence="1 2" key="1">
    <citation type="submission" date="2021-06" db="EMBL/GenBank/DDBJ databases">
        <title>A haploid diamondback moth (Plutella xylostella L.) genome assembly resolves 31 chromosomes and identifies a diamide resistance mutation.</title>
        <authorList>
            <person name="Ward C.M."/>
            <person name="Perry K.D."/>
            <person name="Baker G."/>
            <person name="Powis K."/>
            <person name="Heckel D.G."/>
            <person name="Baxter S.W."/>
        </authorList>
    </citation>
    <scope>NUCLEOTIDE SEQUENCE [LARGE SCALE GENOMIC DNA]</scope>
    <source>
        <strain evidence="1 2">LV</strain>
        <tissue evidence="1">Single pupa</tissue>
    </source>
</reference>
<keyword evidence="2" id="KW-1185">Reference proteome</keyword>
<accession>A0ABQ7QNR6</accession>
<gene>
    <name evidence="1" type="ORF">JYU34_008115</name>
</gene>
<dbReference type="EMBL" id="JAHIBW010000011">
    <property type="protein sequence ID" value="KAG7306690.1"/>
    <property type="molecule type" value="Genomic_DNA"/>
</dbReference>
<dbReference type="Proteomes" id="UP000823941">
    <property type="component" value="Chromosome 11"/>
</dbReference>
<proteinExistence type="predicted"/>
<organism evidence="1 2">
    <name type="scientific">Plutella xylostella</name>
    <name type="common">Diamondback moth</name>
    <name type="synonym">Plutella maculipennis</name>
    <dbReference type="NCBI Taxonomy" id="51655"/>
    <lineage>
        <taxon>Eukaryota</taxon>
        <taxon>Metazoa</taxon>
        <taxon>Ecdysozoa</taxon>
        <taxon>Arthropoda</taxon>
        <taxon>Hexapoda</taxon>
        <taxon>Insecta</taxon>
        <taxon>Pterygota</taxon>
        <taxon>Neoptera</taxon>
        <taxon>Endopterygota</taxon>
        <taxon>Lepidoptera</taxon>
        <taxon>Glossata</taxon>
        <taxon>Ditrysia</taxon>
        <taxon>Yponomeutoidea</taxon>
        <taxon>Plutellidae</taxon>
        <taxon>Plutella</taxon>
    </lineage>
</organism>
<evidence type="ECO:0000313" key="1">
    <source>
        <dbReference type="EMBL" id="KAG7306690.1"/>
    </source>
</evidence>
<sequence>MSINSHSTPSYMDRAEQIKAILKQQSTPTQQLSNPLPLRRADLVPSCCSAGVESHAKLLKQQSLPPPPLSPPLPLRRDLVPSCCSAGVESHAYYYATEAAVRAPAAVDPATPAAGPRAQLLQCRRGEPRLLLCKLLKQQSAPAPPLSTPLPLRRDLVPSCCSAGVESHAYYYAVRPPPPLSTPLPLRRDLVPSCCSAGVESHAYYYANLESAVLFVKADTPSSSRCLSKLLKQQWAPPPPSTPLPLRRDLVPSCCSAGVESHDYYYGNYAIQGVAKMA</sequence>
<protein>
    <submittedName>
        <fullName evidence="1">Uncharacterized protein</fullName>
    </submittedName>
</protein>
<comment type="caution">
    <text evidence="1">The sequence shown here is derived from an EMBL/GenBank/DDBJ whole genome shotgun (WGS) entry which is preliminary data.</text>
</comment>